<dbReference type="Pfam" id="PF13920">
    <property type="entry name" value="zf-C3HC4_3"/>
    <property type="match status" value="1"/>
</dbReference>
<evidence type="ECO:0000256" key="1">
    <source>
        <dbReference type="PROSITE-ProRule" id="PRU00175"/>
    </source>
</evidence>
<evidence type="ECO:0000259" key="3">
    <source>
        <dbReference type="PROSITE" id="PS50089"/>
    </source>
</evidence>
<feature type="compositionally biased region" description="Low complexity" evidence="2">
    <location>
        <begin position="96"/>
        <end position="109"/>
    </location>
</feature>
<feature type="region of interest" description="Disordered" evidence="2">
    <location>
        <begin position="61"/>
        <end position="115"/>
    </location>
</feature>
<accession>A0A2R5GRH2</accession>
<dbReference type="AlphaFoldDB" id="A0A2R5GRH2"/>
<dbReference type="InterPro" id="IPR013083">
    <property type="entry name" value="Znf_RING/FYVE/PHD"/>
</dbReference>
<feature type="region of interest" description="Disordered" evidence="2">
    <location>
        <begin position="1"/>
        <end position="36"/>
    </location>
</feature>
<dbReference type="EMBL" id="BEYU01000076">
    <property type="protein sequence ID" value="GBG30484.1"/>
    <property type="molecule type" value="Genomic_DNA"/>
</dbReference>
<gene>
    <name evidence="4" type="ORF">FCC1311_067032</name>
</gene>
<dbReference type="InterPro" id="IPR001841">
    <property type="entry name" value="Znf_RING"/>
</dbReference>
<keyword evidence="1" id="KW-0862">Zinc</keyword>
<reference evidence="4 5" key="1">
    <citation type="submission" date="2017-12" db="EMBL/GenBank/DDBJ databases">
        <title>Sequencing, de novo assembly and annotation of complete genome of a new Thraustochytrid species, strain FCC1311.</title>
        <authorList>
            <person name="Sedici K."/>
            <person name="Godart F."/>
            <person name="Aiese Cigliano R."/>
            <person name="Sanseverino W."/>
            <person name="Barakat M."/>
            <person name="Ortet P."/>
            <person name="Marechal E."/>
            <person name="Cagnac O."/>
            <person name="Amato A."/>
        </authorList>
    </citation>
    <scope>NUCLEOTIDE SEQUENCE [LARGE SCALE GENOMIC DNA]</scope>
</reference>
<proteinExistence type="predicted"/>
<feature type="domain" description="RING-type" evidence="3">
    <location>
        <begin position="155"/>
        <end position="192"/>
    </location>
</feature>
<evidence type="ECO:0000313" key="4">
    <source>
        <dbReference type="EMBL" id="GBG30484.1"/>
    </source>
</evidence>
<dbReference type="SUPFAM" id="SSF57850">
    <property type="entry name" value="RING/U-box"/>
    <property type="match status" value="1"/>
</dbReference>
<keyword evidence="1" id="KW-0863">Zinc-finger</keyword>
<dbReference type="GO" id="GO:0008270">
    <property type="term" value="F:zinc ion binding"/>
    <property type="evidence" value="ECO:0007669"/>
    <property type="project" value="UniProtKB-KW"/>
</dbReference>
<protein>
    <submittedName>
        <fullName evidence="4">E3 ubiquitin-protein ligase RNF149</fullName>
    </submittedName>
</protein>
<dbReference type="InParanoid" id="A0A2R5GRH2"/>
<organism evidence="4 5">
    <name type="scientific">Hondaea fermentalgiana</name>
    <dbReference type="NCBI Taxonomy" id="2315210"/>
    <lineage>
        <taxon>Eukaryota</taxon>
        <taxon>Sar</taxon>
        <taxon>Stramenopiles</taxon>
        <taxon>Bigyra</taxon>
        <taxon>Labyrinthulomycetes</taxon>
        <taxon>Thraustochytrida</taxon>
        <taxon>Thraustochytriidae</taxon>
        <taxon>Hondaea</taxon>
    </lineage>
</organism>
<keyword evidence="1" id="KW-0479">Metal-binding</keyword>
<name>A0A2R5GRH2_9STRA</name>
<dbReference type="Proteomes" id="UP000241890">
    <property type="component" value="Unassembled WGS sequence"/>
</dbReference>
<keyword evidence="5" id="KW-1185">Reference proteome</keyword>
<sequence>MLRRLLAGSDGAAQEDGSGEEASSSSARRNRGRGNDSLCARFCQLPQYLVGDHANPFVAEPGTGVARLPSAGGAVQRRQEQQQRRRGSARRGGNGNASSNTGGNSNALSPLRRREKEENSNLKRFLLAGEEKLTPAEAEQEASILAQMEGIGEECDICSLKVATHFALPCRHRACKVCWSRWLADHEGCMVCVSKVVSLRRFPEDMLPLTPYELQEQRTTANGTLKVSSEDAVTPLFALQSELIVVEEAFERCVRSILHVKDSLAQILEALETVESHLFNITRPDPGQNITVESLTSVLAVERSTVVEQLTMYDNIFADNGDWVAMDHEMVLLQCAVQSYGQRLDTFVEETDKQSGVADEDGLGGGEAAASKQTSEVVANAIDVFEVLVASNSMQAQWARLKTILERCGPDSSLMMGIMRVFGMIQLSHSHGGESNDIPAFALRVMSSAQSRLRLSDERLSQTLLPEGSFALQRLQSMAPDLSTSDQDASGEEVSLAVS</sequence>
<dbReference type="PROSITE" id="PS50089">
    <property type="entry name" value="ZF_RING_2"/>
    <property type="match status" value="1"/>
</dbReference>
<evidence type="ECO:0000313" key="5">
    <source>
        <dbReference type="Proteomes" id="UP000241890"/>
    </source>
</evidence>
<comment type="caution">
    <text evidence="4">The sequence shown here is derived from an EMBL/GenBank/DDBJ whole genome shotgun (WGS) entry which is preliminary data.</text>
</comment>
<dbReference type="Gene3D" id="3.30.40.10">
    <property type="entry name" value="Zinc/RING finger domain, C3HC4 (zinc finger)"/>
    <property type="match status" value="1"/>
</dbReference>
<evidence type="ECO:0000256" key="2">
    <source>
        <dbReference type="SAM" id="MobiDB-lite"/>
    </source>
</evidence>